<evidence type="ECO:0000256" key="1">
    <source>
        <dbReference type="SAM" id="MobiDB-lite"/>
    </source>
</evidence>
<reference evidence="2 3" key="1">
    <citation type="submission" date="2018-07" db="EMBL/GenBank/DDBJ databases">
        <title>Genome sequence of Azospirillum sp. ATCC 49961.</title>
        <authorList>
            <person name="Sant'Anna F.H."/>
            <person name="Baldani J.I."/>
            <person name="Zilli J.E."/>
            <person name="Reis V.M."/>
            <person name="Hartmann A."/>
            <person name="Cruz L."/>
            <person name="de Souza E.M."/>
            <person name="de Oliveira Pedrosa F."/>
            <person name="Passaglia L.M.P."/>
        </authorList>
    </citation>
    <scope>NUCLEOTIDE SEQUENCE [LARGE SCALE GENOMIC DNA]</scope>
    <source>
        <strain evidence="2 3">ATCC 49961</strain>
    </source>
</reference>
<gene>
    <name evidence="2" type="ORF">DS843_23155</name>
</gene>
<organism evidence="2 3">
    <name type="scientific">Roseomonas genomospecies 6</name>
    <dbReference type="NCBI Taxonomy" id="214106"/>
    <lineage>
        <taxon>Bacteria</taxon>
        <taxon>Pseudomonadati</taxon>
        <taxon>Pseudomonadota</taxon>
        <taxon>Alphaproteobacteria</taxon>
        <taxon>Acetobacterales</taxon>
        <taxon>Roseomonadaceae</taxon>
        <taxon>Roseomonas</taxon>
    </lineage>
</organism>
<keyword evidence="3" id="KW-1185">Reference proteome</keyword>
<sequence length="135" mass="14905">MMTDDEFRERLSRLEHGQMTLSGEVGTLRGEVHTLRDEVGVLRTGQLALSSEVGTLRGEVGTLRGEVHALRGEVTDIKSMLSHLMPMMIRIDEKLAAMPSAAEFYELRGRVEEISRRQPTTLGYTPPPGRSAQGG</sequence>
<proteinExistence type="predicted"/>
<accession>A0A9W7KRU8</accession>
<dbReference type="Proteomes" id="UP000480854">
    <property type="component" value="Unassembled WGS sequence"/>
</dbReference>
<protein>
    <submittedName>
        <fullName evidence="2">Uncharacterized protein</fullName>
    </submittedName>
</protein>
<evidence type="ECO:0000313" key="2">
    <source>
        <dbReference type="EMBL" id="KAA0677486.1"/>
    </source>
</evidence>
<dbReference type="OrthoDB" id="8368272at2"/>
<comment type="caution">
    <text evidence="2">The sequence shown here is derived from an EMBL/GenBank/DDBJ whole genome shotgun (WGS) entry which is preliminary data.</text>
</comment>
<name>A0A9W7KRU8_9PROT</name>
<evidence type="ECO:0000313" key="3">
    <source>
        <dbReference type="Proteomes" id="UP000480854"/>
    </source>
</evidence>
<dbReference type="RefSeq" id="WP_149471207.1">
    <property type="nucleotide sequence ID" value="NZ_QOKW01000023.1"/>
</dbReference>
<dbReference type="EMBL" id="QOKW01000023">
    <property type="protein sequence ID" value="KAA0677486.1"/>
    <property type="molecule type" value="Genomic_DNA"/>
</dbReference>
<feature type="region of interest" description="Disordered" evidence="1">
    <location>
        <begin position="115"/>
        <end position="135"/>
    </location>
</feature>
<dbReference type="Gene3D" id="1.20.5.190">
    <property type="match status" value="1"/>
</dbReference>
<dbReference type="AlphaFoldDB" id="A0A9W7KRU8"/>